<comment type="similarity">
    <text evidence="3 7">Belongs to the nucleosome assembly protein (NAP) family.</text>
</comment>
<evidence type="ECO:0000256" key="3">
    <source>
        <dbReference type="ARBA" id="ARBA00009947"/>
    </source>
</evidence>
<dbReference type="EMBL" id="CP039354">
    <property type="protein sequence ID" value="QCE09063.1"/>
    <property type="molecule type" value="Genomic_DNA"/>
</dbReference>
<evidence type="ECO:0000313" key="9">
    <source>
        <dbReference type="EMBL" id="QCE09063.1"/>
    </source>
</evidence>
<feature type="compositionally biased region" description="Polar residues" evidence="8">
    <location>
        <begin position="22"/>
        <end position="37"/>
    </location>
</feature>
<dbReference type="FunFam" id="1.20.5.1500:FF:000001">
    <property type="entry name" value="Nucleosome assembly protein 1-like 1"/>
    <property type="match status" value="1"/>
</dbReference>
<keyword evidence="5" id="KW-0143">Chaperone</keyword>
<accession>A0A4D6N5H5</accession>
<evidence type="ECO:0000313" key="10">
    <source>
        <dbReference type="Proteomes" id="UP000501690"/>
    </source>
</evidence>
<dbReference type="Pfam" id="PF00956">
    <property type="entry name" value="NAP"/>
    <property type="match status" value="1"/>
</dbReference>
<dbReference type="Proteomes" id="UP000501690">
    <property type="component" value="Linkage Group LG10"/>
</dbReference>
<dbReference type="GO" id="GO:0042393">
    <property type="term" value="F:histone binding"/>
    <property type="evidence" value="ECO:0007669"/>
    <property type="project" value="UniProtKB-ARBA"/>
</dbReference>
<evidence type="ECO:0000256" key="1">
    <source>
        <dbReference type="ARBA" id="ARBA00004123"/>
    </source>
</evidence>
<sequence>MSDGSHSPSHSDVLTPDDESTDTMSDNPQLSPEQSVSPKVAKRVEFLEELQKEFEAVQAEFFEERSQLMAKYEKLYEPIFNKRYEIVNGIKDVEDTDEADQVTEENSEKGIPKFWLTAMKANEKLAELITEDDEGALQYLEDIKCRLEDSKAFKLGFFFSANPYFRNSVLEKTYMVDKVGSVSVKAEGTEIEWLPGKCLTVKVLQMMPRKRSSSDIDNKPLTNTEKCESFFNFFNPPLVQDEDDEDDAPIEEIQKDYELGCVIRDQIIPQAVSWFKGECTDADFFDL</sequence>
<gene>
    <name evidence="9" type="ORF">DEO72_LG10g282</name>
</gene>
<feature type="compositionally biased region" description="Polar residues" evidence="8">
    <location>
        <begin position="1"/>
        <end position="12"/>
    </location>
</feature>
<keyword evidence="6" id="KW-0539">Nucleus</keyword>
<dbReference type="FunFam" id="3.30.1120.90:FF:000005">
    <property type="entry name" value="Nucleosome assembly protein11"/>
    <property type="match status" value="1"/>
</dbReference>
<dbReference type="Gene3D" id="1.20.5.1500">
    <property type="match status" value="1"/>
</dbReference>
<evidence type="ECO:0000256" key="4">
    <source>
        <dbReference type="ARBA" id="ARBA00022490"/>
    </source>
</evidence>
<dbReference type="Gene3D" id="3.30.1120.90">
    <property type="entry name" value="Nucleosome assembly protein"/>
    <property type="match status" value="1"/>
</dbReference>
<dbReference type="Gramene" id="Vigun05g274450.1.v1.2">
    <property type="protein sequence ID" value="Vigun05g274450.1.v1.2"/>
    <property type="gene ID" value="Vigun05g274450.v1.2"/>
</dbReference>
<dbReference type="GO" id="GO:0005737">
    <property type="term" value="C:cytoplasm"/>
    <property type="evidence" value="ECO:0007669"/>
    <property type="project" value="UniProtKB-SubCell"/>
</dbReference>
<evidence type="ECO:0000256" key="6">
    <source>
        <dbReference type="ARBA" id="ARBA00023242"/>
    </source>
</evidence>
<feature type="region of interest" description="Disordered" evidence="8">
    <location>
        <begin position="1"/>
        <end position="38"/>
    </location>
</feature>
<dbReference type="InterPro" id="IPR002164">
    <property type="entry name" value="NAP_family"/>
</dbReference>
<proteinExistence type="inferred from homology"/>
<keyword evidence="10" id="KW-1185">Reference proteome</keyword>
<dbReference type="AlphaFoldDB" id="A0A4D6N5H5"/>
<organism evidence="9 10">
    <name type="scientific">Vigna unguiculata</name>
    <name type="common">Cowpea</name>
    <dbReference type="NCBI Taxonomy" id="3917"/>
    <lineage>
        <taxon>Eukaryota</taxon>
        <taxon>Viridiplantae</taxon>
        <taxon>Streptophyta</taxon>
        <taxon>Embryophyta</taxon>
        <taxon>Tracheophyta</taxon>
        <taxon>Spermatophyta</taxon>
        <taxon>Magnoliopsida</taxon>
        <taxon>eudicotyledons</taxon>
        <taxon>Gunneridae</taxon>
        <taxon>Pentapetalae</taxon>
        <taxon>rosids</taxon>
        <taxon>fabids</taxon>
        <taxon>Fabales</taxon>
        <taxon>Fabaceae</taxon>
        <taxon>Papilionoideae</taxon>
        <taxon>50 kb inversion clade</taxon>
        <taxon>NPAAA clade</taxon>
        <taxon>indigoferoid/millettioid clade</taxon>
        <taxon>Phaseoleae</taxon>
        <taxon>Vigna</taxon>
    </lineage>
</organism>
<evidence type="ECO:0000256" key="2">
    <source>
        <dbReference type="ARBA" id="ARBA00004496"/>
    </source>
</evidence>
<dbReference type="GO" id="GO:0000724">
    <property type="term" value="P:double-strand break repair via homologous recombination"/>
    <property type="evidence" value="ECO:0007669"/>
    <property type="project" value="UniProtKB-ARBA"/>
</dbReference>
<dbReference type="GO" id="GO:0006334">
    <property type="term" value="P:nucleosome assembly"/>
    <property type="evidence" value="ECO:0007669"/>
    <property type="project" value="InterPro"/>
</dbReference>
<evidence type="ECO:0000256" key="7">
    <source>
        <dbReference type="RuleBase" id="RU003876"/>
    </source>
</evidence>
<dbReference type="InterPro" id="IPR037231">
    <property type="entry name" value="NAP-like_sf"/>
</dbReference>
<protein>
    <submittedName>
        <fullName evidence="9">Nucleosome assembly protein 1-like 1</fullName>
    </submittedName>
</protein>
<name>A0A4D6N5H5_VIGUN</name>
<evidence type="ECO:0000256" key="5">
    <source>
        <dbReference type="ARBA" id="ARBA00023186"/>
    </source>
</evidence>
<dbReference type="GO" id="GO:0005634">
    <property type="term" value="C:nucleus"/>
    <property type="evidence" value="ECO:0007669"/>
    <property type="project" value="UniProtKB-SubCell"/>
</dbReference>
<dbReference type="OrthoDB" id="27325at2759"/>
<dbReference type="SUPFAM" id="SSF143113">
    <property type="entry name" value="NAP-like"/>
    <property type="match status" value="1"/>
</dbReference>
<evidence type="ECO:0000256" key="8">
    <source>
        <dbReference type="SAM" id="MobiDB-lite"/>
    </source>
</evidence>
<keyword evidence="4" id="KW-0963">Cytoplasm</keyword>
<comment type="subcellular location">
    <subcellularLocation>
        <location evidence="2">Cytoplasm</location>
    </subcellularLocation>
    <subcellularLocation>
        <location evidence="1">Nucleus</location>
    </subcellularLocation>
</comment>
<dbReference type="PANTHER" id="PTHR11875">
    <property type="entry name" value="TESTIS-SPECIFIC Y-ENCODED PROTEIN"/>
    <property type="match status" value="1"/>
</dbReference>
<reference evidence="9 10" key="1">
    <citation type="submission" date="2019-04" db="EMBL/GenBank/DDBJ databases">
        <title>An improved genome assembly and genetic linkage map for asparagus bean, Vigna unguiculata ssp. sesquipedialis.</title>
        <authorList>
            <person name="Xia Q."/>
            <person name="Zhang R."/>
            <person name="Dong Y."/>
        </authorList>
    </citation>
    <scope>NUCLEOTIDE SEQUENCE [LARGE SCALE GENOMIC DNA]</scope>
    <source>
        <tissue evidence="9">Leaf</tissue>
    </source>
</reference>